<keyword evidence="4 12" id="KW-1003">Cell membrane</keyword>
<dbReference type="InterPro" id="IPR005838">
    <property type="entry name" value="T3SS_IM_P"/>
</dbReference>
<feature type="transmembrane region" description="Helical" evidence="12">
    <location>
        <begin position="90"/>
        <end position="109"/>
    </location>
</feature>
<feature type="chain" id="PRO_5011647142" description="Flagellar biosynthetic protein FliP" evidence="13">
    <location>
        <begin position="25"/>
        <end position="248"/>
    </location>
</feature>
<evidence type="ECO:0000256" key="7">
    <source>
        <dbReference type="ARBA" id="ARBA00022927"/>
    </source>
</evidence>
<keyword evidence="3 12" id="KW-0813">Transport</keyword>
<reference evidence="14 15" key="1">
    <citation type="submission" date="2016-10" db="EMBL/GenBank/DDBJ databases">
        <authorList>
            <person name="de Groot N.N."/>
        </authorList>
    </citation>
    <scope>NUCLEOTIDE SEQUENCE [LARGE SCALE GENOMIC DNA]</scope>
    <source>
        <strain evidence="14 15">DSM 27630</strain>
    </source>
</reference>
<dbReference type="GO" id="GO:0005886">
    <property type="term" value="C:plasma membrane"/>
    <property type="evidence" value="ECO:0007669"/>
    <property type="project" value="UniProtKB-SubCell"/>
</dbReference>
<organism evidence="14 15">
    <name type="scientific">Pisciglobus halotolerans</name>
    <dbReference type="NCBI Taxonomy" id="745365"/>
    <lineage>
        <taxon>Bacteria</taxon>
        <taxon>Bacillati</taxon>
        <taxon>Bacillota</taxon>
        <taxon>Bacilli</taxon>
        <taxon>Lactobacillales</taxon>
        <taxon>Carnobacteriaceae</taxon>
    </lineage>
</organism>
<evidence type="ECO:0000256" key="4">
    <source>
        <dbReference type="ARBA" id="ARBA00022475"/>
    </source>
</evidence>
<keyword evidence="8 12" id="KW-1133">Transmembrane helix</keyword>
<dbReference type="PANTHER" id="PTHR30587:SF0">
    <property type="entry name" value="FLAGELLAR BIOSYNTHETIC PROTEIN FLIP"/>
    <property type="match status" value="1"/>
</dbReference>
<dbReference type="Pfam" id="PF00813">
    <property type="entry name" value="FliP"/>
    <property type="match status" value="1"/>
</dbReference>
<name>A0A1I3ANG4_9LACT</name>
<feature type="signal peptide" evidence="13">
    <location>
        <begin position="1"/>
        <end position="24"/>
    </location>
</feature>
<evidence type="ECO:0000256" key="5">
    <source>
        <dbReference type="ARBA" id="ARBA00022692"/>
    </source>
</evidence>
<feature type="transmembrane region" description="Helical" evidence="12">
    <location>
        <begin position="220"/>
        <end position="239"/>
    </location>
</feature>
<dbReference type="PROSITE" id="PS01061">
    <property type="entry name" value="FLIP_2"/>
    <property type="match status" value="1"/>
</dbReference>
<keyword evidence="14" id="KW-0969">Cilium</keyword>
<dbReference type="NCBIfam" id="NF009438">
    <property type="entry name" value="PRK12797.1"/>
    <property type="match status" value="1"/>
</dbReference>
<keyword evidence="10" id="KW-0975">Bacterial flagellum</keyword>
<dbReference type="InterPro" id="IPR005837">
    <property type="entry name" value="FliP"/>
</dbReference>
<evidence type="ECO:0000256" key="13">
    <source>
        <dbReference type="SAM" id="SignalP"/>
    </source>
</evidence>
<dbReference type="AlphaFoldDB" id="A0A1I3ANG4"/>
<dbReference type="EMBL" id="FOQE01000001">
    <property type="protein sequence ID" value="SFH51356.1"/>
    <property type="molecule type" value="Genomic_DNA"/>
</dbReference>
<sequence>MGKQIFLIASGFVAFFSFPKNVQAAELLDTVSDTLKNSTGTNSDTIQLFVLLTLLSLGSAFLVLTTSFTRIVVVLSFTRSSLGTQQNPPNIVLTGLAIFLTFFIMKPVYNQVIDEAVTPYLNDEISLEEAIDIGEDPLKDFMSRQTRDKDIQLFLDISGEKQPQDLEDLSMTVLVPAFAISELRTAFSIGFLIFIPFLVIDMVVASILMSMGMFMLSPVMISLPFKLLLFVLVDGWYLVVESLVQGFQ</sequence>
<dbReference type="GO" id="GO:0044781">
    <property type="term" value="P:bacterial-type flagellum organization"/>
    <property type="evidence" value="ECO:0007669"/>
    <property type="project" value="UniProtKB-UniRule"/>
</dbReference>
<keyword evidence="11 12" id="KW-1006">Bacterial flagellum protein export</keyword>
<comment type="similarity">
    <text evidence="1 12">Belongs to the FliP/MopC/SpaP family.</text>
</comment>
<evidence type="ECO:0000256" key="9">
    <source>
        <dbReference type="ARBA" id="ARBA00023136"/>
    </source>
</evidence>
<dbReference type="GO" id="GO:0009425">
    <property type="term" value="C:bacterial-type flagellum basal body"/>
    <property type="evidence" value="ECO:0007669"/>
    <property type="project" value="UniProtKB-SubCell"/>
</dbReference>
<keyword evidence="13" id="KW-0732">Signal</keyword>
<evidence type="ECO:0000256" key="1">
    <source>
        <dbReference type="ARBA" id="ARBA00006257"/>
    </source>
</evidence>
<proteinExistence type="inferred from homology"/>
<keyword evidence="9 12" id="KW-0472">Membrane</keyword>
<evidence type="ECO:0000256" key="2">
    <source>
        <dbReference type="ARBA" id="ARBA00021714"/>
    </source>
</evidence>
<keyword evidence="14" id="KW-0966">Cell projection</keyword>
<comment type="function">
    <text evidence="12">Plays a role in the flagellum-specific transport system.</text>
</comment>
<evidence type="ECO:0000313" key="14">
    <source>
        <dbReference type="EMBL" id="SFH51356.1"/>
    </source>
</evidence>
<evidence type="ECO:0000256" key="3">
    <source>
        <dbReference type="ARBA" id="ARBA00022448"/>
    </source>
</evidence>
<protein>
    <recommendedName>
        <fullName evidence="2 12">Flagellar biosynthetic protein FliP</fullName>
    </recommendedName>
</protein>
<keyword evidence="6 12" id="KW-1005">Bacterial flagellum biogenesis</keyword>
<gene>
    <name evidence="12" type="primary">fliP</name>
    <name evidence="14" type="ORF">SAMN04489868_10153</name>
</gene>
<keyword evidence="15" id="KW-1185">Reference proteome</keyword>
<dbReference type="PANTHER" id="PTHR30587">
    <property type="entry name" value="FLAGELLAR BIOSYNTHETIC PROTEIN FLIP"/>
    <property type="match status" value="1"/>
</dbReference>
<dbReference type="PRINTS" id="PR00951">
    <property type="entry name" value="FLGBIOSNFLIP"/>
</dbReference>
<accession>A0A1I3ANG4</accession>
<keyword evidence="7 12" id="KW-0653">Protein transport</keyword>
<feature type="transmembrane region" description="Helical" evidence="12">
    <location>
        <begin position="48"/>
        <end position="78"/>
    </location>
</feature>
<keyword evidence="14" id="KW-0282">Flagellum</keyword>
<evidence type="ECO:0000256" key="6">
    <source>
        <dbReference type="ARBA" id="ARBA00022795"/>
    </source>
</evidence>
<evidence type="ECO:0000256" key="10">
    <source>
        <dbReference type="ARBA" id="ARBA00023143"/>
    </source>
</evidence>
<comment type="subcellular location">
    <subcellularLocation>
        <location evidence="12">Cell membrane</location>
        <topology evidence="12">Multi-pass membrane protein</topology>
    </subcellularLocation>
    <subcellularLocation>
        <location evidence="12">Bacterial flagellum basal body</location>
    </subcellularLocation>
</comment>
<dbReference type="PRINTS" id="PR01302">
    <property type="entry name" value="TYPE3IMPPROT"/>
</dbReference>
<dbReference type="Proteomes" id="UP000198668">
    <property type="component" value="Unassembled WGS sequence"/>
</dbReference>
<evidence type="ECO:0000256" key="11">
    <source>
        <dbReference type="ARBA" id="ARBA00023225"/>
    </source>
</evidence>
<evidence type="ECO:0000256" key="12">
    <source>
        <dbReference type="RuleBase" id="RU362069"/>
    </source>
</evidence>
<dbReference type="GO" id="GO:0009306">
    <property type="term" value="P:protein secretion"/>
    <property type="evidence" value="ECO:0007669"/>
    <property type="project" value="UniProtKB-UniRule"/>
</dbReference>
<dbReference type="NCBIfam" id="TIGR01103">
    <property type="entry name" value="fliP"/>
    <property type="match status" value="1"/>
</dbReference>
<evidence type="ECO:0000313" key="15">
    <source>
        <dbReference type="Proteomes" id="UP000198668"/>
    </source>
</evidence>
<evidence type="ECO:0000256" key="8">
    <source>
        <dbReference type="ARBA" id="ARBA00022989"/>
    </source>
</evidence>
<feature type="transmembrane region" description="Helical" evidence="12">
    <location>
        <begin position="186"/>
        <end position="208"/>
    </location>
</feature>
<keyword evidence="5 12" id="KW-0812">Transmembrane</keyword>